<name>A0A329U1L8_9FIRM</name>
<sequence length="73" mass="8196">MPTENRRHGDRIALTKGLPIAVRQLFRTGLALSVTFGDTSPKGRDLQQQQKPAHISRALAFLHLTAYWMPVTL</sequence>
<dbReference type="EMBL" id="PRLB01000003">
    <property type="protein sequence ID" value="RAW54856.1"/>
    <property type="molecule type" value="Genomic_DNA"/>
</dbReference>
<dbReference type="AlphaFoldDB" id="A0A329U1L8"/>
<reference evidence="1 2" key="1">
    <citation type="submission" date="2018-02" db="EMBL/GenBank/DDBJ databases">
        <title>Complete genome sequencing of Faecalibacterium prausnitzii strains isolated from the human gut.</title>
        <authorList>
            <person name="Fitzgerald B.C."/>
            <person name="Shkoporov A.N."/>
            <person name="Ross P.R."/>
            <person name="Hill C."/>
        </authorList>
    </citation>
    <scope>NUCLEOTIDE SEQUENCE [LARGE SCALE GENOMIC DNA]</scope>
    <source>
        <strain evidence="1 2">APC942/32-1</strain>
    </source>
</reference>
<protein>
    <submittedName>
        <fullName evidence="1">Uncharacterized protein</fullName>
    </submittedName>
</protein>
<comment type="caution">
    <text evidence="1">The sequence shown here is derived from an EMBL/GenBank/DDBJ whole genome shotgun (WGS) entry which is preliminary data.</text>
</comment>
<organism evidence="1 2">
    <name type="scientific">Faecalibacterium prausnitzii</name>
    <dbReference type="NCBI Taxonomy" id="853"/>
    <lineage>
        <taxon>Bacteria</taxon>
        <taxon>Bacillati</taxon>
        <taxon>Bacillota</taxon>
        <taxon>Clostridia</taxon>
        <taxon>Eubacteriales</taxon>
        <taxon>Oscillospiraceae</taxon>
        <taxon>Faecalibacterium</taxon>
    </lineage>
</organism>
<evidence type="ECO:0000313" key="1">
    <source>
        <dbReference type="EMBL" id="RAW54856.1"/>
    </source>
</evidence>
<gene>
    <name evidence="1" type="ORF">C4N26_05600</name>
</gene>
<proteinExistence type="predicted"/>
<evidence type="ECO:0000313" key="2">
    <source>
        <dbReference type="Proteomes" id="UP000251144"/>
    </source>
</evidence>
<accession>A0A329U1L8</accession>
<dbReference type="Proteomes" id="UP000251144">
    <property type="component" value="Unassembled WGS sequence"/>
</dbReference>